<comment type="caution">
    <text evidence="1">The sequence shown here is derived from an EMBL/GenBank/DDBJ whole genome shotgun (WGS) entry which is preliminary data.</text>
</comment>
<proteinExistence type="predicted"/>
<reference evidence="1 2" key="1">
    <citation type="submission" date="2021-06" db="EMBL/GenBank/DDBJ databases">
        <title>Caerostris extrusa draft genome.</title>
        <authorList>
            <person name="Kono N."/>
            <person name="Arakawa K."/>
        </authorList>
    </citation>
    <scope>NUCLEOTIDE SEQUENCE [LARGE SCALE GENOMIC DNA]</scope>
</reference>
<evidence type="ECO:0000313" key="1">
    <source>
        <dbReference type="EMBL" id="GIY52809.1"/>
    </source>
</evidence>
<dbReference type="Proteomes" id="UP001054945">
    <property type="component" value="Unassembled WGS sequence"/>
</dbReference>
<gene>
    <name evidence="1" type="ORF">CEXT_554841</name>
</gene>
<keyword evidence="2" id="KW-1185">Reference proteome</keyword>
<organism evidence="1 2">
    <name type="scientific">Caerostris extrusa</name>
    <name type="common">Bark spider</name>
    <name type="synonym">Caerostris bankana</name>
    <dbReference type="NCBI Taxonomy" id="172846"/>
    <lineage>
        <taxon>Eukaryota</taxon>
        <taxon>Metazoa</taxon>
        <taxon>Ecdysozoa</taxon>
        <taxon>Arthropoda</taxon>
        <taxon>Chelicerata</taxon>
        <taxon>Arachnida</taxon>
        <taxon>Araneae</taxon>
        <taxon>Araneomorphae</taxon>
        <taxon>Entelegynae</taxon>
        <taxon>Araneoidea</taxon>
        <taxon>Araneidae</taxon>
        <taxon>Caerostris</taxon>
    </lineage>
</organism>
<name>A0AAV4U4X4_CAEEX</name>
<protein>
    <submittedName>
        <fullName evidence="1">Uncharacterized protein</fullName>
    </submittedName>
</protein>
<dbReference type="AlphaFoldDB" id="A0AAV4U4X4"/>
<dbReference type="EMBL" id="BPLR01012292">
    <property type="protein sequence ID" value="GIY52809.1"/>
    <property type="molecule type" value="Genomic_DNA"/>
</dbReference>
<accession>A0AAV4U4X4</accession>
<sequence>METAPFEIQSRHSIIYLREERRPFPGVHILGLSLKLTISQTIRGRFHPLSQGRWVLLSGLRLCDCCDHSDYEEIVVNGNKSRCESFARCSPKAFRK</sequence>
<evidence type="ECO:0000313" key="2">
    <source>
        <dbReference type="Proteomes" id="UP001054945"/>
    </source>
</evidence>